<reference evidence="1" key="1">
    <citation type="submission" date="2019-09" db="EMBL/GenBank/DDBJ databases">
        <title>Characterisation of the sponge microbiome using genome-centric metagenomics.</title>
        <authorList>
            <person name="Engelberts J.P."/>
            <person name="Robbins S.J."/>
            <person name="De Goeij J.M."/>
            <person name="Aranda M."/>
            <person name="Bell S.C."/>
            <person name="Webster N.S."/>
        </authorList>
    </citation>
    <scope>NUCLEOTIDE SEQUENCE</scope>
    <source>
        <strain evidence="1">SB0675_bin_29</strain>
    </source>
</reference>
<organism evidence="1">
    <name type="scientific">Caldilineaceae bacterium SB0675_bin_29</name>
    <dbReference type="NCBI Taxonomy" id="2605266"/>
    <lineage>
        <taxon>Bacteria</taxon>
        <taxon>Bacillati</taxon>
        <taxon>Chloroflexota</taxon>
        <taxon>Caldilineae</taxon>
        <taxon>Caldilineales</taxon>
        <taxon>Caldilineaceae</taxon>
    </lineage>
</organism>
<protein>
    <submittedName>
        <fullName evidence="1">Uncharacterized protein</fullName>
    </submittedName>
</protein>
<dbReference type="AlphaFoldDB" id="A0A6B1FX85"/>
<accession>A0A6B1FX85</accession>
<proteinExistence type="predicted"/>
<dbReference type="EMBL" id="VYDA01000387">
    <property type="protein sequence ID" value="MYH62192.1"/>
    <property type="molecule type" value="Genomic_DNA"/>
</dbReference>
<sequence length="93" mass="10599">MPAKKPRINLEMIGVPLGAVLTFAEDEEITCVVCQQYPVQVVYEGDVTSLSDSARRASKLDFNVRGPLFWKYEGETLQERRDRFEAYHTLGMS</sequence>
<name>A0A6B1FX85_9CHLR</name>
<gene>
    <name evidence="1" type="ORF">F4148_10670</name>
</gene>
<comment type="caution">
    <text evidence="1">The sequence shown here is derived from an EMBL/GenBank/DDBJ whole genome shotgun (WGS) entry which is preliminary data.</text>
</comment>
<evidence type="ECO:0000313" key="1">
    <source>
        <dbReference type="EMBL" id="MYH62192.1"/>
    </source>
</evidence>